<reference evidence="1 2" key="1">
    <citation type="journal article" date="2015" name="Nature">
        <title>rRNA introns, odd ribosomes, and small enigmatic genomes across a large radiation of phyla.</title>
        <authorList>
            <person name="Brown C.T."/>
            <person name="Hug L.A."/>
            <person name="Thomas B.C."/>
            <person name="Sharon I."/>
            <person name="Castelle C.J."/>
            <person name="Singh A."/>
            <person name="Wilkins M.J."/>
            <person name="Williams K.H."/>
            <person name="Banfield J.F."/>
        </authorList>
    </citation>
    <scope>NUCLEOTIDE SEQUENCE [LARGE SCALE GENOMIC DNA]</scope>
</reference>
<dbReference type="STRING" id="1618563.UU12_C0011G0017"/>
<organism evidence="1 2">
    <name type="scientific">Candidatus Woesebacteria bacterium GW2011_GWA2_40_7b</name>
    <dbReference type="NCBI Taxonomy" id="1618563"/>
    <lineage>
        <taxon>Bacteria</taxon>
        <taxon>Candidatus Woeseibacteriota</taxon>
    </lineage>
</organism>
<dbReference type="EMBL" id="LBZK01000011">
    <property type="protein sequence ID" value="KKR70997.1"/>
    <property type="molecule type" value="Genomic_DNA"/>
</dbReference>
<dbReference type="AlphaFoldDB" id="A0A0G0W6X4"/>
<sequence>METTDQEVVDSRDAAIEIDINMSSTSTTVCVRCGKQRIVLSVTKGMAGNSAITTTETICPDQDCQKKVDGMLGLEQEKRHQSFLLREKKMSARKPVKTSN</sequence>
<gene>
    <name evidence="1" type="ORF">UU12_C0011G0017</name>
</gene>
<proteinExistence type="predicted"/>
<evidence type="ECO:0000313" key="2">
    <source>
        <dbReference type="Proteomes" id="UP000034562"/>
    </source>
</evidence>
<evidence type="ECO:0000313" key="1">
    <source>
        <dbReference type="EMBL" id="KKR70997.1"/>
    </source>
</evidence>
<name>A0A0G0W6X4_9BACT</name>
<accession>A0A0G0W6X4</accession>
<protein>
    <submittedName>
        <fullName evidence="1">Uncharacterized protein</fullName>
    </submittedName>
</protein>
<dbReference type="Proteomes" id="UP000034562">
    <property type="component" value="Unassembled WGS sequence"/>
</dbReference>
<comment type="caution">
    <text evidence="1">The sequence shown here is derived from an EMBL/GenBank/DDBJ whole genome shotgun (WGS) entry which is preliminary data.</text>
</comment>